<dbReference type="InterPro" id="IPR001155">
    <property type="entry name" value="OxRdtase_FMN_N"/>
</dbReference>
<accession>A0A2S0WLV5</accession>
<dbReference type="GO" id="GO:0016628">
    <property type="term" value="F:oxidoreductase activity, acting on the CH-CH group of donors, NAD or NADP as acceptor"/>
    <property type="evidence" value="ECO:0007669"/>
    <property type="project" value="UniProtKB-ARBA"/>
</dbReference>
<accession>A0A5F2EPG2</accession>
<dbReference type="Pfam" id="PF00724">
    <property type="entry name" value="Oxidored_FMN"/>
    <property type="match status" value="1"/>
</dbReference>
<name>A0A2S0WLV5_9ACTN</name>
<protein>
    <submittedName>
        <fullName evidence="4">Alkene reductase</fullName>
    </submittedName>
</protein>
<evidence type="ECO:0000256" key="2">
    <source>
        <dbReference type="ARBA" id="ARBA00005979"/>
    </source>
</evidence>
<evidence type="ECO:0000256" key="3">
    <source>
        <dbReference type="ARBA" id="ARBA00023002"/>
    </source>
</evidence>
<dbReference type="FunFam" id="3.20.20.70:FF:000059">
    <property type="entry name" value="N-ethylmaleimide reductase, FMN-linked"/>
    <property type="match status" value="1"/>
</dbReference>
<keyword evidence="5" id="KW-1185">Reference proteome</keyword>
<dbReference type="EMBL" id="CP026952">
    <property type="protein sequence ID" value="AWB92250.1"/>
    <property type="molecule type" value="Genomic_DNA"/>
</dbReference>
<evidence type="ECO:0000313" key="5">
    <source>
        <dbReference type="Proteomes" id="UP000244384"/>
    </source>
</evidence>
<dbReference type="PANTHER" id="PTHR22893">
    <property type="entry name" value="NADH OXIDOREDUCTASE-RELATED"/>
    <property type="match status" value="1"/>
</dbReference>
<comment type="cofactor">
    <cofactor evidence="1">
        <name>FMN</name>
        <dbReference type="ChEBI" id="CHEBI:58210"/>
    </cofactor>
</comment>
<dbReference type="Proteomes" id="UP000244384">
    <property type="component" value="Chromosome"/>
</dbReference>
<dbReference type="Gene3D" id="3.20.20.70">
    <property type="entry name" value="Aldolase class I"/>
    <property type="match status" value="1"/>
</dbReference>
<dbReference type="InterPro" id="IPR045247">
    <property type="entry name" value="Oye-like"/>
</dbReference>
<gene>
    <name evidence="4" type="ORF">C3E78_08575</name>
</gene>
<dbReference type="InterPro" id="IPR013785">
    <property type="entry name" value="Aldolase_TIM"/>
</dbReference>
<dbReference type="SUPFAM" id="SSF51395">
    <property type="entry name" value="FMN-linked oxidoreductases"/>
    <property type="match status" value="1"/>
</dbReference>
<dbReference type="GO" id="GO:0010181">
    <property type="term" value="F:FMN binding"/>
    <property type="evidence" value="ECO:0007669"/>
    <property type="project" value="InterPro"/>
</dbReference>
<keyword evidence="3" id="KW-0560">Oxidoreductase</keyword>
<organism evidence="4 5">
    <name type="scientific">Aeromicrobium chenweiae</name>
    <dbReference type="NCBI Taxonomy" id="2079793"/>
    <lineage>
        <taxon>Bacteria</taxon>
        <taxon>Bacillati</taxon>
        <taxon>Actinomycetota</taxon>
        <taxon>Actinomycetes</taxon>
        <taxon>Propionibacteriales</taxon>
        <taxon>Nocardioidaceae</taxon>
        <taxon>Aeromicrobium</taxon>
    </lineage>
</organism>
<dbReference type="GO" id="GO:0005829">
    <property type="term" value="C:cytosol"/>
    <property type="evidence" value="ECO:0007669"/>
    <property type="project" value="UniProtKB-ARBA"/>
</dbReference>
<comment type="similarity">
    <text evidence="2">Belongs to the NADH:flavin oxidoreductase/NADH oxidase family.</text>
</comment>
<dbReference type="PANTHER" id="PTHR22893:SF91">
    <property type="entry name" value="NADPH DEHYDROGENASE 2-RELATED"/>
    <property type="match status" value="1"/>
</dbReference>
<sequence length="369" mass="38962">MPVPSRPREKTSVTTLFDPIQLGDLSLPNRVAMAPMTRSRAGDGGVPRRSAAEYYAQRASAGLVITEGTQPSLAGQGYFDTPGIHSDEQVEGWRAVTDAVHAAGGRIFVQLMHVGRLAHPDNKSTHDTVAPSAIAAAGEIYTRGGMKPFTTPRALAEAEMPAVVAEFVHAAKQAVAAGADGVEVHGANGYLLHQFFAPSSNKRTDAYGGTPVKRARLAIEVVEGIAAAIGPERVGIRISPSINAQDVIEADAEQTATTYRTLVDAIDPLSIAYISYLADPRSELIRALVGRFGGVTIANDGFNEVTSLESADAIVAGGLADLVAVGRPLLANPDLVERWRVGAELNEADSDTFYGGGRQGYTDYPLMSR</sequence>
<dbReference type="AlphaFoldDB" id="A0A2S0WLV5"/>
<evidence type="ECO:0000256" key="1">
    <source>
        <dbReference type="ARBA" id="ARBA00001917"/>
    </source>
</evidence>
<proteinExistence type="inferred from homology"/>
<dbReference type="CDD" id="cd02933">
    <property type="entry name" value="OYE_like_FMN"/>
    <property type="match status" value="1"/>
</dbReference>
<dbReference type="KEGG" id="aez:C3E78_08575"/>
<dbReference type="OrthoDB" id="3169239at2"/>
<reference evidence="5" key="1">
    <citation type="submission" date="2018-01" db="EMBL/GenBank/DDBJ databases">
        <authorList>
            <person name="Li J."/>
        </authorList>
    </citation>
    <scope>NUCLEOTIDE SEQUENCE [LARGE SCALE GENOMIC DNA]</scope>
    <source>
        <strain evidence="5">592</strain>
    </source>
</reference>
<evidence type="ECO:0000313" key="4">
    <source>
        <dbReference type="EMBL" id="AWB92250.1"/>
    </source>
</evidence>